<dbReference type="PROSITE" id="PS51767">
    <property type="entry name" value="PEPTIDASE_A1"/>
    <property type="match status" value="1"/>
</dbReference>
<dbReference type="PRINTS" id="PR00792">
    <property type="entry name" value="PEPSIN"/>
</dbReference>
<evidence type="ECO:0000256" key="3">
    <source>
        <dbReference type="PIRSR" id="PIRSR601461-2"/>
    </source>
</evidence>
<comment type="similarity">
    <text evidence="1">Belongs to the peptidase A1 family.</text>
</comment>
<reference evidence="6" key="1">
    <citation type="submission" date="2021-06" db="EMBL/GenBank/DDBJ databases">
        <title>Candida auris outbreak in lebanese hospital.</title>
        <authorList>
            <person name="Finianos M."/>
        </authorList>
    </citation>
    <scope>NUCLEOTIDE SEQUENCE</scope>
    <source>
        <strain evidence="6">CA7LBN</strain>
    </source>
</reference>
<feature type="disulfide bond" evidence="3">
    <location>
        <begin position="78"/>
        <end position="141"/>
    </location>
</feature>
<dbReference type="EMBL" id="CP076749">
    <property type="protein sequence ID" value="QWW21312.1"/>
    <property type="molecule type" value="Genomic_DNA"/>
</dbReference>
<dbReference type="AlphaFoldDB" id="A0A8F3AFB6"/>
<evidence type="ECO:0000256" key="2">
    <source>
        <dbReference type="ARBA" id="ARBA00023157"/>
    </source>
</evidence>
<feature type="domain" description="Peptidase A1" evidence="5">
    <location>
        <begin position="47"/>
        <end position="424"/>
    </location>
</feature>
<dbReference type="InterPro" id="IPR001461">
    <property type="entry name" value="Aspartic_peptidase_A1"/>
</dbReference>
<evidence type="ECO:0000256" key="1">
    <source>
        <dbReference type="ARBA" id="ARBA00007447"/>
    </source>
</evidence>
<dbReference type="SUPFAM" id="SSF50630">
    <property type="entry name" value="Acid proteases"/>
    <property type="match status" value="1"/>
</dbReference>
<dbReference type="Proteomes" id="UP000825438">
    <property type="component" value="Chromosome I"/>
</dbReference>
<dbReference type="Pfam" id="PF00026">
    <property type="entry name" value="Asp"/>
    <property type="match status" value="1"/>
</dbReference>
<evidence type="ECO:0000256" key="4">
    <source>
        <dbReference type="SAM" id="MobiDB-lite"/>
    </source>
</evidence>
<evidence type="ECO:0000313" key="6">
    <source>
        <dbReference type="EMBL" id="QWW21312.1"/>
    </source>
</evidence>
<organism evidence="6">
    <name type="scientific">Candidozyma auris</name>
    <name type="common">Yeast</name>
    <name type="synonym">Candida auris</name>
    <dbReference type="NCBI Taxonomy" id="498019"/>
    <lineage>
        <taxon>Eukaryota</taxon>
        <taxon>Fungi</taxon>
        <taxon>Dikarya</taxon>
        <taxon>Ascomycota</taxon>
        <taxon>Saccharomycotina</taxon>
        <taxon>Pichiomycetes</taxon>
        <taxon>Metschnikowiaceae</taxon>
        <taxon>Candidozyma</taxon>
    </lineage>
</organism>
<dbReference type="PANTHER" id="PTHR47966:SF65">
    <property type="entry name" value="ASPARTIC-TYPE ENDOPEPTIDASE"/>
    <property type="match status" value="1"/>
</dbReference>
<name>A0A8F3AFB6_CANAR</name>
<sequence length="559" mass="61568">MRLIYWAAPVLAVFSLDFDIRRGTKNTLSKRDNYTTDFDLDDGNVYYVTKLQVGSNKEEVEVIISTLRADTWVHSSDCSVITDDYYDIEYKLTLGPKSTGAIPDYPKDLTRLVNYYSTKTRVAGTETRTIIYRSYDDVSACTRHGTFNTASSDSFNRLSFVGFYSIFAYQDSGYGVWVSDDVSVGGHSMKNLTFGVTTNSSLPYGALGLGLMNASSFSRDVYVENYMPFPMRLKHDGVIKKTAYSLSVGGSTSSKGSVLFGAVDHSKYEGQLQKVKMVAREHPYVVDPNYDKGLRQPNIVLSSIEGDGLMIKERIGVSIASDVTANYLPTAHVERIGKFLDGEETFDGLWKVSCDHLESRENLTFGFSGIKINVPIKDLIIPSTSQKDCFLHMYPQEGQVYLGDSFLRNAYAVFDLENEEIALAQAAHGVREPDIEEIVEDIPRAINADEFNETEIVNSMVWISDRPGYTVQGGLGSSTTSVSTSSGEDTPESTITSATESVSSSSSSSNVAPVGTLGSVILKSVGVSAIKTTVWCNLEDHKDLISHDFCLFSSRDFST</sequence>
<protein>
    <recommendedName>
        <fullName evidence="5">Peptidase A1 domain-containing protein</fullName>
    </recommendedName>
</protein>
<proteinExistence type="inferred from homology"/>
<dbReference type="GO" id="GO:0004190">
    <property type="term" value="F:aspartic-type endopeptidase activity"/>
    <property type="evidence" value="ECO:0007669"/>
    <property type="project" value="InterPro"/>
</dbReference>
<keyword evidence="2 3" id="KW-1015">Disulfide bond</keyword>
<feature type="compositionally biased region" description="Low complexity" evidence="4">
    <location>
        <begin position="477"/>
        <end position="509"/>
    </location>
</feature>
<dbReference type="InterPro" id="IPR021109">
    <property type="entry name" value="Peptidase_aspartic_dom_sf"/>
</dbReference>
<dbReference type="Gene3D" id="2.40.70.10">
    <property type="entry name" value="Acid Proteases"/>
    <property type="match status" value="2"/>
</dbReference>
<evidence type="ECO:0000259" key="5">
    <source>
        <dbReference type="PROSITE" id="PS51767"/>
    </source>
</evidence>
<dbReference type="PANTHER" id="PTHR47966">
    <property type="entry name" value="BETA-SITE APP-CLEAVING ENZYME, ISOFORM A-RELATED"/>
    <property type="match status" value="1"/>
</dbReference>
<accession>A0A8F3AFB6</accession>
<feature type="region of interest" description="Disordered" evidence="4">
    <location>
        <begin position="474"/>
        <end position="512"/>
    </location>
</feature>
<feature type="disulfide bond" evidence="3">
    <location>
        <begin position="354"/>
        <end position="389"/>
    </location>
</feature>
<dbReference type="InterPro" id="IPR033121">
    <property type="entry name" value="PEPTIDASE_A1"/>
</dbReference>
<gene>
    <name evidence="6" type="ORF">CA7LBN_000058</name>
</gene>
<dbReference type="GO" id="GO:0006508">
    <property type="term" value="P:proteolysis"/>
    <property type="evidence" value="ECO:0007669"/>
    <property type="project" value="InterPro"/>
</dbReference>